<dbReference type="Proteomes" id="UP000076798">
    <property type="component" value="Unassembled WGS sequence"/>
</dbReference>
<sequence>MGRRSQGSYHTSLPPGLQKVSIESRARATIRNQPSKKAAESDGTKMYVCKTSAKAKTRGKAIRRLLSIRSAKEDRKAGGKKLRETLKRSMSGFRTYKSIEFGRTLVRSMERDRTRMCNGEDVEDEMTGWDCTAGLFPAQAVTVLAHVAPACVAWVPFGRSVDVNGNQRIRYDRTMVYPKTTLCRIEGNN</sequence>
<evidence type="ECO:0000313" key="2">
    <source>
        <dbReference type="Proteomes" id="UP000076798"/>
    </source>
</evidence>
<evidence type="ECO:0000313" key="1">
    <source>
        <dbReference type="EMBL" id="KZT34546.1"/>
    </source>
</evidence>
<keyword evidence="2" id="KW-1185">Reference proteome</keyword>
<reference evidence="1 2" key="1">
    <citation type="journal article" date="2016" name="Mol. Biol. Evol.">
        <title>Comparative Genomics of Early-Diverging Mushroom-Forming Fungi Provides Insights into the Origins of Lignocellulose Decay Capabilities.</title>
        <authorList>
            <person name="Nagy L.G."/>
            <person name="Riley R."/>
            <person name="Tritt A."/>
            <person name="Adam C."/>
            <person name="Daum C."/>
            <person name="Floudas D."/>
            <person name="Sun H."/>
            <person name="Yadav J.S."/>
            <person name="Pangilinan J."/>
            <person name="Larsson K.H."/>
            <person name="Matsuura K."/>
            <person name="Barry K."/>
            <person name="Labutti K."/>
            <person name="Kuo R."/>
            <person name="Ohm R.A."/>
            <person name="Bhattacharya S.S."/>
            <person name="Shirouzu T."/>
            <person name="Yoshinaga Y."/>
            <person name="Martin F.M."/>
            <person name="Grigoriev I.V."/>
            <person name="Hibbett D.S."/>
        </authorList>
    </citation>
    <scope>NUCLEOTIDE SEQUENCE [LARGE SCALE GENOMIC DNA]</scope>
    <source>
        <strain evidence="1 2">HHB10207 ss-3</strain>
    </source>
</reference>
<dbReference type="EMBL" id="KV428176">
    <property type="protein sequence ID" value="KZT34546.1"/>
    <property type="molecule type" value="Genomic_DNA"/>
</dbReference>
<organism evidence="1 2">
    <name type="scientific">Sistotremastrum suecicum HHB10207 ss-3</name>
    <dbReference type="NCBI Taxonomy" id="1314776"/>
    <lineage>
        <taxon>Eukaryota</taxon>
        <taxon>Fungi</taxon>
        <taxon>Dikarya</taxon>
        <taxon>Basidiomycota</taxon>
        <taxon>Agaricomycotina</taxon>
        <taxon>Agaricomycetes</taxon>
        <taxon>Sistotremastrales</taxon>
        <taxon>Sistotremastraceae</taxon>
        <taxon>Sistotremastrum</taxon>
    </lineage>
</organism>
<protein>
    <submittedName>
        <fullName evidence="1">Uncharacterized protein</fullName>
    </submittedName>
</protein>
<accession>A0A165ZQW0</accession>
<dbReference type="AlphaFoldDB" id="A0A165ZQW0"/>
<name>A0A165ZQW0_9AGAM</name>
<proteinExistence type="predicted"/>
<gene>
    <name evidence="1" type="ORF">SISSUDRAFT_1122183</name>
</gene>